<feature type="transmembrane region" description="Helical" evidence="1">
    <location>
        <begin position="329"/>
        <end position="348"/>
    </location>
</feature>
<dbReference type="RefSeq" id="WP_127341051.1">
    <property type="nucleotide sequence ID" value="NZ_CP080107.1"/>
</dbReference>
<keyword evidence="1" id="KW-1133">Transmembrane helix</keyword>
<feature type="transmembrane region" description="Helical" evidence="1">
    <location>
        <begin position="378"/>
        <end position="395"/>
    </location>
</feature>
<gene>
    <name evidence="2" type="ORF">KZX48_15200</name>
</gene>
<accession>A0AAQ0J700</accession>
<evidence type="ECO:0000313" key="3">
    <source>
        <dbReference type="Proteomes" id="UP000826990"/>
    </source>
</evidence>
<keyword evidence="1" id="KW-0472">Membrane</keyword>
<feature type="transmembrane region" description="Helical" evidence="1">
    <location>
        <begin position="207"/>
        <end position="226"/>
    </location>
</feature>
<sequence>MSQVNRGISMSTFFLISVLPLGTLFFYIIPAIISYFINSDVYSFEMMTISSVSILFYTLVLISNFDKLLFPFKTAKFNLNLTSLSKGIVISYSLLMLYTALTAPTIPLLDALRGSGIDVISNGRETFLRTRTGWEVILNYFFAMYRSVLMPFAVCWLFYAKNSWRYFSVIVFLFTLLLTLEKSVCVIALIPLFFLFFQIRPKVARRILYVTIILVAATSFLARGGISSESSTSDLSSVPDKYNIFKSDSQFFYVINRIFFIPYATSVDWLKYRDSRLNGNELMGRNISIIASMQGEEKLNIEREVFEFQWGQNESGTGSANTSYFVDSYIGWGVFGVLIYNLIIVFIIRCAIQSDIFVVKACTFVPLVFLLFNSLSAMIFSGGLFILVFISLFLYDRSLYIGRVRNELVDS</sequence>
<dbReference type="Proteomes" id="UP000826990">
    <property type="component" value="Chromosome"/>
</dbReference>
<evidence type="ECO:0008006" key="4">
    <source>
        <dbReference type="Google" id="ProtNLM"/>
    </source>
</evidence>
<protein>
    <recommendedName>
        <fullName evidence="4">Oligosaccharide repeat unit polymerase</fullName>
    </recommendedName>
</protein>
<evidence type="ECO:0000313" key="2">
    <source>
        <dbReference type="EMBL" id="QYD25382.1"/>
    </source>
</evidence>
<evidence type="ECO:0000256" key="1">
    <source>
        <dbReference type="SAM" id="Phobius"/>
    </source>
</evidence>
<keyword evidence="1" id="KW-0812">Transmembrane</keyword>
<dbReference type="EMBL" id="CP080107">
    <property type="protein sequence ID" value="QYD25382.1"/>
    <property type="molecule type" value="Genomic_DNA"/>
</dbReference>
<dbReference type="AlphaFoldDB" id="A0AAQ0J700"/>
<reference evidence="2" key="1">
    <citation type="submission" date="2021-07" db="EMBL/GenBank/DDBJ databases">
        <title>Characterization of Emerging Pathogens Carrying KPC-2 Gene in IncP-6 Plasmids Isolated from Urban Sewage in Argentina.</title>
        <authorList>
            <person name="Ghiglione B."/>
            <person name="Haim M.S."/>
            <person name="Dropa M."/>
        </authorList>
    </citation>
    <scope>NUCLEOTIDE SEQUENCE</scope>
    <source>
        <strain evidence="2">WW-19C</strain>
    </source>
</reference>
<feature type="transmembrane region" description="Helical" evidence="1">
    <location>
        <begin position="137"/>
        <end position="160"/>
    </location>
</feature>
<proteinExistence type="predicted"/>
<feature type="transmembrane region" description="Helical" evidence="1">
    <location>
        <begin position="166"/>
        <end position="195"/>
    </location>
</feature>
<name>A0AAQ0J700_ENTAS</name>
<feature type="transmembrane region" description="Helical" evidence="1">
    <location>
        <begin position="12"/>
        <end position="37"/>
    </location>
</feature>
<organism evidence="2 3">
    <name type="scientific">Enterobacter asburiae</name>
    <dbReference type="NCBI Taxonomy" id="61645"/>
    <lineage>
        <taxon>Bacteria</taxon>
        <taxon>Pseudomonadati</taxon>
        <taxon>Pseudomonadota</taxon>
        <taxon>Gammaproteobacteria</taxon>
        <taxon>Enterobacterales</taxon>
        <taxon>Enterobacteriaceae</taxon>
        <taxon>Enterobacter</taxon>
        <taxon>Enterobacter cloacae complex</taxon>
    </lineage>
</organism>
<feature type="transmembrane region" description="Helical" evidence="1">
    <location>
        <begin position="43"/>
        <end position="63"/>
    </location>
</feature>